<keyword evidence="3" id="KW-1185">Reference proteome</keyword>
<feature type="chain" id="PRO_5011493504" description="Secreted protein" evidence="1">
    <location>
        <begin position="23"/>
        <end position="271"/>
    </location>
</feature>
<dbReference type="Proteomes" id="UP000198784">
    <property type="component" value="Unassembled WGS sequence"/>
</dbReference>
<name>A0A1I5N0Z6_9PSED</name>
<dbReference type="EMBL" id="FOWX01000005">
    <property type="protein sequence ID" value="SFP15463.1"/>
    <property type="molecule type" value="Genomic_DNA"/>
</dbReference>
<feature type="signal peptide" evidence="1">
    <location>
        <begin position="1"/>
        <end position="22"/>
    </location>
</feature>
<proteinExistence type="predicted"/>
<evidence type="ECO:0000256" key="1">
    <source>
        <dbReference type="SAM" id="SignalP"/>
    </source>
</evidence>
<evidence type="ECO:0000313" key="2">
    <source>
        <dbReference type="EMBL" id="SFP15463.1"/>
    </source>
</evidence>
<evidence type="ECO:0008006" key="4">
    <source>
        <dbReference type="Google" id="ProtNLM"/>
    </source>
</evidence>
<protein>
    <recommendedName>
        <fullName evidence="4">Secreted protein</fullName>
    </recommendedName>
</protein>
<dbReference type="AlphaFoldDB" id="A0A1I5N0Z6"/>
<keyword evidence="1" id="KW-0732">Signal</keyword>
<gene>
    <name evidence="2" type="ORF">SAMN05216190_105207</name>
</gene>
<sequence length="271" mass="29781">MYRGRTRSAALVLIVPTLYVNASRAAFPLGSVVAINPEREQPAVKYLTVPPLRRVTFGSRPKSNQKVLPLASGSRCARLPSFHHCSRGTPRRAIPGPSQLSRHPCRSTPYAMIPLGLLMGRLASSMPLRFDDQKQSHSFLMGIAALNPSSKSADTNRPCRSGHGRDAFAFTLCFCCSLCPPQIVQTTRSRIPSGGRVEALCRGAFGMDAKRGTMGQGWPFVTTLGTAPERGKLSAAKPGCRARFLFGYFLFRASKEKVTRRKGERRSSRQW</sequence>
<organism evidence="2 3">
    <name type="scientific">Pseudomonas borbori</name>
    <dbReference type="NCBI Taxonomy" id="289003"/>
    <lineage>
        <taxon>Bacteria</taxon>
        <taxon>Pseudomonadati</taxon>
        <taxon>Pseudomonadota</taxon>
        <taxon>Gammaproteobacteria</taxon>
        <taxon>Pseudomonadales</taxon>
        <taxon>Pseudomonadaceae</taxon>
        <taxon>Pseudomonas</taxon>
    </lineage>
</organism>
<reference evidence="3" key="1">
    <citation type="submission" date="2016-10" db="EMBL/GenBank/DDBJ databases">
        <authorList>
            <person name="Varghese N."/>
            <person name="Submissions S."/>
        </authorList>
    </citation>
    <scope>NUCLEOTIDE SEQUENCE [LARGE SCALE GENOMIC DNA]</scope>
    <source>
        <strain evidence="3">DSM 17834</strain>
    </source>
</reference>
<evidence type="ECO:0000313" key="3">
    <source>
        <dbReference type="Proteomes" id="UP000198784"/>
    </source>
</evidence>
<accession>A0A1I5N0Z6</accession>
<dbReference type="STRING" id="289003.SAMN05216190_105207"/>